<reference evidence="2" key="1">
    <citation type="submission" date="2022-01" db="EMBL/GenBank/DDBJ databases">
        <title>Genome sequnece data of strain Bradyrhizobium sp. nov.</title>
        <authorList>
            <person name="Zhang J."/>
        </authorList>
    </citation>
    <scope>NUCLEOTIDE SEQUENCE</scope>
    <source>
        <strain evidence="3">WYCCWR 12774</strain>
        <strain evidence="2">WYCCWR 13023</strain>
    </source>
</reference>
<dbReference type="SUPFAM" id="SSF53383">
    <property type="entry name" value="PLP-dependent transferases"/>
    <property type="match status" value="1"/>
</dbReference>
<dbReference type="InterPro" id="IPR015422">
    <property type="entry name" value="PyrdxlP-dep_Trfase_small"/>
</dbReference>
<dbReference type="Gene3D" id="3.40.640.10">
    <property type="entry name" value="Type I PLP-dependent aspartate aminotransferase-like (Major domain)"/>
    <property type="match status" value="1"/>
</dbReference>
<dbReference type="Proteomes" id="UP001139012">
    <property type="component" value="Unassembled WGS sequence"/>
</dbReference>
<sequence>MMRLAEMSADELQQMLRHVRAEYDAIRARKLKLNIARGRPGEEQLDLSNELLSLPKPDDWITEAGDDARNYGGDPKGLVELRRIFAPILDVPVEQVVVGGNSSLAIMHDVIVWALLKGVTAIATPWMKQGRIAFLSPVPGYELHHNMCIEYGIDLIPVPVTPKGPDMKVVEHHVRDPRVKGMWCVPTYANPTGEIWSDEVIDRLAAMEAAATDFRLFWDDAYVVHHLADNSKPAKRILPACAAAGNADRPLMFWSTSKITFATAGIGFFAASPANVRWFLDCAKRRGAGQDKLNQLRHARFLKDAGGVTRHMKRHRAILAPKFSAVLQAFERRLAGKGAAVWTRPEGGYFISVDTIAGAAQRAVRLAGDAGISLTAAGSTFPNGHDPKDSNIRIAPSFASLEDVRIAAEAIAISILLAAVEKQLGINDND</sequence>
<keyword evidence="1" id="KW-0175">Coiled coil</keyword>
<dbReference type="Gene3D" id="3.90.1150.10">
    <property type="entry name" value="Aspartate Aminotransferase, domain 1"/>
    <property type="match status" value="1"/>
</dbReference>
<keyword evidence="2" id="KW-0808">Transferase</keyword>
<proteinExistence type="predicted"/>
<dbReference type="InterPro" id="IPR024551">
    <property type="entry name" value="AspAT_Ic"/>
</dbReference>
<gene>
    <name evidence="3" type="ORF">L6637_28415</name>
    <name evidence="2" type="ORF">L6654_22360</name>
</gene>
<dbReference type="InterPro" id="IPR015424">
    <property type="entry name" value="PyrdxlP-dep_Trfase"/>
</dbReference>
<evidence type="ECO:0000256" key="1">
    <source>
        <dbReference type="SAM" id="Coils"/>
    </source>
</evidence>
<protein>
    <submittedName>
        <fullName evidence="2">Aminotransferase class I/II-fold pyridoxal phosphate-dependent enzyme</fullName>
    </submittedName>
</protein>
<evidence type="ECO:0000313" key="3">
    <source>
        <dbReference type="EMBL" id="MCG2670897.1"/>
    </source>
</evidence>
<keyword evidence="2" id="KW-0032">Aminotransferase</keyword>
<dbReference type="EMBL" id="JAKLUA010000011">
    <property type="protein sequence ID" value="MCG2670897.1"/>
    <property type="molecule type" value="Genomic_DNA"/>
</dbReference>
<dbReference type="RefSeq" id="WP_128929634.1">
    <property type="nucleotide sequence ID" value="NZ_JAKLTY010000014.1"/>
</dbReference>
<dbReference type="CDD" id="cd00609">
    <property type="entry name" value="AAT_like"/>
    <property type="match status" value="1"/>
</dbReference>
<evidence type="ECO:0000313" key="5">
    <source>
        <dbReference type="Proteomes" id="UP001139054"/>
    </source>
</evidence>
<name>A0A9X1UBV1_9BRAD</name>
<dbReference type="AlphaFoldDB" id="A0A9X1UBV1"/>
<dbReference type="Proteomes" id="UP001139054">
    <property type="component" value="Unassembled WGS sequence"/>
</dbReference>
<dbReference type="PANTHER" id="PTHR43799">
    <property type="entry name" value="AMINOTRANSFERASE, PUTATIVE-RELATED"/>
    <property type="match status" value="1"/>
</dbReference>
<dbReference type="PANTHER" id="PTHR43799:SF1">
    <property type="entry name" value="ASPARTATE AMINOTRANSFERASE"/>
    <property type="match status" value="1"/>
</dbReference>
<dbReference type="Pfam" id="PF12897">
    <property type="entry name" value="Asp_aminotransf"/>
    <property type="match status" value="1"/>
</dbReference>
<keyword evidence="4" id="KW-1185">Reference proteome</keyword>
<dbReference type="InterPro" id="IPR015421">
    <property type="entry name" value="PyrdxlP-dep_Trfase_major"/>
</dbReference>
<organism evidence="2 5">
    <name type="scientific">Bradyrhizobium zhengyangense</name>
    <dbReference type="NCBI Taxonomy" id="2911009"/>
    <lineage>
        <taxon>Bacteria</taxon>
        <taxon>Pseudomonadati</taxon>
        <taxon>Pseudomonadota</taxon>
        <taxon>Alphaproteobacteria</taxon>
        <taxon>Hyphomicrobiales</taxon>
        <taxon>Nitrobacteraceae</taxon>
        <taxon>Bradyrhizobium</taxon>
    </lineage>
</organism>
<feature type="coiled-coil region" evidence="1">
    <location>
        <begin position="2"/>
        <end position="29"/>
    </location>
</feature>
<comment type="caution">
    <text evidence="2">The sequence shown here is derived from an EMBL/GenBank/DDBJ whole genome shotgun (WGS) entry which is preliminary data.</text>
</comment>
<evidence type="ECO:0000313" key="4">
    <source>
        <dbReference type="Proteomes" id="UP001139012"/>
    </source>
</evidence>
<dbReference type="EMBL" id="JAKLTY010000014">
    <property type="protein sequence ID" value="MCG2629383.1"/>
    <property type="molecule type" value="Genomic_DNA"/>
</dbReference>
<accession>A0A9X1UBV1</accession>
<evidence type="ECO:0000313" key="2">
    <source>
        <dbReference type="EMBL" id="MCG2629383.1"/>
    </source>
</evidence>
<dbReference type="GO" id="GO:0004069">
    <property type="term" value="F:L-aspartate:2-oxoglutarate aminotransferase activity"/>
    <property type="evidence" value="ECO:0007669"/>
    <property type="project" value="InterPro"/>
</dbReference>